<evidence type="ECO:0000256" key="1">
    <source>
        <dbReference type="SAM" id="Phobius"/>
    </source>
</evidence>
<dbReference type="Proteomes" id="UP000789390">
    <property type="component" value="Unassembled WGS sequence"/>
</dbReference>
<reference evidence="2" key="1">
    <citation type="submission" date="2021-11" db="EMBL/GenBank/DDBJ databases">
        <authorList>
            <person name="Schell T."/>
        </authorList>
    </citation>
    <scope>NUCLEOTIDE SEQUENCE</scope>
    <source>
        <strain evidence="2">M5</strain>
    </source>
</reference>
<proteinExistence type="predicted"/>
<keyword evidence="1" id="KW-1133">Transmembrane helix</keyword>
<gene>
    <name evidence="2" type="ORF">DGAL_LOCUS9088</name>
</gene>
<dbReference type="Gene3D" id="3.50.4.10">
    <property type="entry name" value="Hepatocyte Growth Factor"/>
    <property type="match status" value="1"/>
</dbReference>
<evidence type="ECO:0000313" key="3">
    <source>
        <dbReference type="Proteomes" id="UP000789390"/>
    </source>
</evidence>
<keyword evidence="3" id="KW-1185">Reference proteome</keyword>
<dbReference type="OrthoDB" id="6349658at2759"/>
<sequence length="121" mass="14146">MLRKLIPSTLVTSQLQRMTIYPFFIFLFLLTSVFARSWKIGDNGLVRWDNNCHFLGYVMTQRDVLSEDCGKTCISMPFCTHFTHAGRTCYLKRNTDGWRERDEDNNTCGFIPGRSLQPLRK</sequence>
<dbReference type="AlphaFoldDB" id="A0A8J2RNI6"/>
<name>A0A8J2RNI6_9CRUS</name>
<accession>A0A8J2RNI6</accession>
<protein>
    <recommendedName>
        <fullName evidence="4">Apple domain-containing protein</fullName>
    </recommendedName>
</protein>
<comment type="caution">
    <text evidence="2">The sequence shown here is derived from an EMBL/GenBank/DDBJ whole genome shotgun (WGS) entry which is preliminary data.</text>
</comment>
<evidence type="ECO:0000313" key="2">
    <source>
        <dbReference type="EMBL" id="CAH0105943.1"/>
    </source>
</evidence>
<keyword evidence="1" id="KW-0812">Transmembrane</keyword>
<organism evidence="2 3">
    <name type="scientific">Daphnia galeata</name>
    <dbReference type="NCBI Taxonomy" id="27404"/>
    <lineage>
        <taxon>Eukaryota</taxon>
        <taxon>Metazoa</taxon>
        <taxon>Ecdysozoa</taxon>
        <taxon>Arthropoda</taxon>
        <taxon>Crustacea</taxon>
        <taxon>Branchiopoda</taxon>
        <taxon>Diplostraca</taxon>
        <taxon>Cladocera</taxon>
        <taxon>Anomopoda</taxon>
        <taxon>Daphniidae</taxon>
        <taxon>Daphnia</taxon>
    </lineage>
</organism>
<feature type="transmembrane region" description="Helical" evidence="1">
    <location>
        <begin position="20"/>
        <end position="38"/>
    </location>
</feature>
<dbReference type="EMBL" id="CAKKLH010000206">
    <property type="protein sequence ID" value="CAH0105943.1"/>
    <property type="molecule type" value="Genomic_DNA"/>
</dbReference>
<evidence type="ECO:0008006" key="4">
    <source>
        <dbReference type="Google" id="ProtNLM"/>
    </source>
</evidence>
<keyword evidence="1" id="KW-0472">Membrane</keyword>
<dbReference type="SUPFAM" id="SSF57414">
    <property type="entry name" value="Hairpin loop containing domain-like"/>
    <property type="match status" value="1"/>
</dbReference>